<evidence type="ECO:0000256" key="1">
    <source>
        <dbReference type="ARBA" id="ARBA00022723"/>
    </source>
</evidence>
<keyword evidence="3" id="KW-0862">Zinc</keyword>
<keyword evidence="7" id="KW-1185">Reference proteome</keyword>
<dbReference type="Proteomes" id="UP000326396">
    <property type="component" value="Linkage Group LG10"/>
</dbReference>
<dbReference type="InterPro" id="IPR012337">
    <property type="entry name" value="RNaseH-like_sf"/>
</dbReference>
<organism evidence="6 7">
    <name type="scientific">Mikania micrantha</name>
    <name type="common">bitter vine</name>
    <dbReference type="NCBI Taxonomy" id="192012"/>
    <lineage>
        <taxon>Eukaryota</taxon>
        <taxon>Viridiplantae</taxon>
        <taxon>Streptophyta</taxon>
        <taxon>Embryophyta</taxon>
        <taxon>Tracheophyta</taxon>
        <taxon>Spermatophyta</taxon>
        <taxon>Magnoliopsida</taxon>
        <taxon>eudicotyledons</taxon>
        <taxon>Gunneridae</taxon>
        <taxon>Pentapetalae</taxon>
        <taxon>asterids</taxon>
        <taxon>campanulids</taxon>
        <taxon>Asterales</taxon>
        <taxon>Asteraceae</taxon>
        <taxon>Asteroideae</taxon>
        <taxon>Heliantheae alliance</taxon>
        <taxon>Eupatorieae</taxon>
        <taxon>Mikania</taxon>
    </lineage>
</organism>
<dbReference type="EMBL" id="SZYD01000002">
    <property type="protein sequence ID" value="KAD7117350.1"/>
    <property type="molecule type" value="Genomic_DNA"/>
</dbReference>
<dbReference type="Gene3D" id="3.30.420.10">
    <property type="entry name" value="Ribonuclease H-like superfamily/Ribonuclease H"/>
    <property type="match status" value="1"/>
</dbReference>
<dbReference type="GO" id="GO:0003676">
    <property type="term" value="F:nucleic acid binding"/>
    <property type="evidence" value="ECO:0007669"/>
    <property type="project" value="InterPro"/>
</dbReference>
<evidence type="ECO:0000259" key="5">
    <source>
        <dbReference type="PROSITE" id="PS50158"/>
    </source>
</evidence>
<sequence length="916" mass="103373">MPRRIIHPLPLLTLTTNGYPMRLQLGGDRPQMQRKSLHLVSEPGLLSYMPKYMPRNIAMEGGKKQDGSISLQYPMLAKNNYTAWAIKMKVFMQAQGVWDTIEPTDPRKAVEDRHDKMAMAAIYQGIPEETLLSLAEKSSAREAWETLRTMYLGADRVKTAKIQTLKAEFEVLVMKETEGIDEFAMKVNNIVNNIRVLGDKIEEAYVVKKLLRAVPSKFLQIASAIEQFGDLDSMMVEEVVGRLKAHEERLKGQSDSAGSTQLLLTQEEWRSRSKKPVEGESPNAAKSHTKQSGFCRGRGRGRGRGMFGGRGGRHNSSHFSNREYGRGSGGNRDRSKLKCYNCDGVGHYASECRRPRREGNQQETNMAQFHDEEPTLLMNESVDGPVDAVLTKIEVCNFRHKNGEQRVLKNVYFIPRLCNNILSLGQLTEAGNKVVMDGPMLWVYDKQGNLLMKVFRSQNRLYKVMLEECESMCLISSEEETTWLWHARLGHVNFGTLESMASKELVTGLPKIHQPNKLCEGCLVGKQTREPFPSQASDDYSRAMWLYMLKTKNEAFEAFKKCRENVENQANCKIKTLRTDRGGEFMSQDFTNFCEEVGIASKSLPASLWGEAVRHAVYLLNRVTTKALTNATPFEAWSGRKPSVEHIKVFGCVAHMKVPKPYLKKLDDRSHKVIHLGVEVGTQAYRLYDPETGKLHVSRDVKFEEDKSRPWSVEEENEVRESLPFTVQAVATNEPQPEFTEVNSPASPFTPLTQVSSCSSSIGTPGEWSNLQVPDTPGFTTPTQSVSQVGESSGKSSEESSEYGPKGYRPLADTYTRAKVKSAFLNNDLKEDIYVLQPDGFIVKGKEDMVYKLNKALYGLQQSLRAWNVRLDNSLKKLPEPIVYKSMKPDYILIVGVYVDNLLMMGSNDRGIQIKF</sequence>
<feature type="compositionally biased region" description="Low complexity" evidence="4">
    <location>
        <begin position="784"/>
        <end position="795"/>
    </location>
</feature>
<protein>
    <recommendedName>
        <fullName evidence="5">CCHC-type domain-containing protein</fullName>
    </recommendedName>
</protein>
<reference evidence="6 7" key="1">
    <citation type="submission" date="2019-05" db="EMBL/GenBank/DDBJ databases">
        <title>Mikania micrantha, genome provides insights into the molecular mechanism of rapid growth.</title>
        <authorList>
            <person name="Liu B."/>
        </authorList>
    </citation>
    <scope>NUCLEOTIDE SEQUENCE [LARGE SCALE GENOMIC DNA]</scope>
    <source>
        <strain evidence="6">NLD-2019</strain>
        <tissue evidence="6">Leaf</tissue>
    </source>
</reference>
<dbReference type="GO" id="GO:0008270">
    <property type="term" value="F:zinc ion binding"/>
    <property type="evidence" value="ECO:0007669"/>
    <property type="project" value="UniProtKB-KW"/>
</dbReference>
<dbReference type="PANTHER" id="PTHR42648:SF25">
    <property type="entry name" value="RNA-DIRECTED DNA POLYMERASE"/>
    <property type="match status" value="1"/>
</dbReference>
<dbReference type="InterPro" id="IPR057670">
    <property type="entry name" value="SH3_retrovirus"/>
</dbReference>
<dbReference type="Pfam" id="PF25597">
    <property type="entry name" value="SH3_retrovirus"/>
    <property type="match status" value="1"/>
</dbReference>
<dbReference type="Pfam" id="PF14223">
    <property type="entry name" value="Retrotran_gag_2"/>
    <property type="match status" value="1"/>
</dbReference>
<evidence type="ECO:0000256" key="2">
    <source>
        <dbReference type="ARBA" id="ARBA00022801"/>
    </source>
</evidence>
<dbReference type="PANTHER" id="PTHR42648">
    <property type="entry name" value="TRANSPOSASE, PUTATIVE-RELATED"/>
    <property type="match status" value="1"/>
</dbReference>
<gene>
    <name evidence="6" type="ORF">E3N88_04618</name>
</gene>
<feature type="compositionally biased region" description="Polar residues" evidence="4">
    <location>
        <begin position="253"/>
        <end position="264"/>
    </location>
</feature>
<keyword evidence="3" id="KW-0863">Zinc-finger</keyword>
<dbReference type="SUPFAM" id="SSF57756">
    <property type="entry name" value="Retrovirus zinc finger-like domains"/>
    <property type="match status" value="1"/>
</dbReference>
<comment type="caution">
    <text evidence="6">The sequence shown here is derived from an EMBL/GenBank/DDBJ whole genome shotgun (WGS) entry which is preliminary data.</text>
</comment>
<dbReference type="Pfam" id="PF00098">
    <property type="entry name" value="zf-CCHC"/>
    <property type="match status" value="1"/>
</dbReference>
<feature type="region of interest" description="Disordered" evidence="4">
    <location>
        <begin position="754"/>
        <end position="808"/>
    </location>
</feature>
<dbReference type="InterPro" id="IPR039537">
    <property type="entry name" value="Retrotran_Ty1/copia-like"/>
</dbReference>
<feature type="domain" description="CCHC-type" evidence="5">
    <location>
        <begin position="338"/>
        <end position="354"/>
    </location>
</feature>
<evidence type="ECO:0000313" key="6">
    <source>
        <dbReference type="EMBL" id="KAD7117350.1"/>
    </source>
</evidence>
<feature type="compositionally biased region" description="Basic and acidic residues" evidence="4">
    <location>
        <begin position="320"/>
        <end position="333"/>
    </location>
</feature>
<dbReference type="Pfam" id="PF13976">
    <property type="entry name" value="gag_pre-integrs"/>
    <property type="match status" value="1"/>
</dbReference>
<dbReference type="InterPro" id="IPR001878">
    <property type="entry name" value="Znf_CCHC"/>
</dbReference>
<evidence type="ECO:0000313" key="7">
    <source>
        <dbReference type="Proteomes" id="UP000326396"/>
    </source>
</evidence>
<dbReference type="Pfam" id="PF07727">
    <property type="entry name" value="RVT_2"/>
    <property type="match status" value="1"/>
</dbReference>
<feature type="compositionally biased region" description="Polar residues" evidence="4">
    <location>
        <begin position="754"/>
        <end position="783"/>
    </location>
</feature>
<dbReference type="InterPro" id="IPR036875">
    <property type="entry name" value="Znf_CCHC_sf"/>
</dbReference>
<dbReference type="GO" id="GO:0016787">
    <property type="term" value="F:hydrolase activity"/>
    <property type="evidence" value="ECO:0007669"/>
    <property type="project" value="UniProtKB-KW"/>
</dbReference>
<accession>A0A5N6PXR1</accession>
<dbReference type="Gene3D" id="4.10.60.10">
    <property type="entry name" value="Zinc finger, CCHC-type"/>
    <property type="match status" value="1"/>
</dbReference>
<dbReference type="PROSITE" id="PS50158">
    <property type="entry name" value="ZF_CCHC"/>
    <property type="match status" value="1"/>
</dbReference>
<dbReference type="OrthoDB" id="5378265at2759"/>
<dbReference type="InterPro" id="IPR036397">
    <property type="entry name" value="RNaseH_sf"/>
</dbReference>
<keyword evidence="2" id="KW-0378">Hydrolase</keyword>
<evidence type="ECO:0000256" key="3">
    <source>
        <dbReference type="PROSITE-ProRule" id="PRU00047"/>
    </source>
</evidence>
<keyword evidence="1" id="KW-0479">Metal-binding</keyword>
<dbReference type="InterPro" id="IPR025724">
    <property type="entry name" value="GAG-pre-integrase_dom"/>
</dbReference>
<dbReference type="SMART" id="SM00343">
    <property type="entry name" value="ZnF_C2HC"/>
    <property type="match status" value="1"/>
</dbReference>
<dbReference type="AlphaFoldDB" id="A0A5N6PXR1"/>
<feature type="compositionally biased region" description="Basic and acidic residues" evidence="4">
    <location>
        <begin position="267"/>
        <end position="278"/>
    </location>
</feature>
<evidence type="ECO:0000256" key="4">
    <source>
        <dbReference type="SAM" id="MobiDB-lite"/>
    </source>
</evidence>
<dbReference type="InterPro" id="IPR013103">
    <property type="entry name" value="RVT_2"/>
</dbReference>
<name>A0A5N6PXR1_9ASTR</name>
<dbReference type="SUPFAM" id="SSF53098">
    <property type="entry name" value="Ribonuclease H-like"/>
    <property type="match status" value="1"/>
</dbReference>
<feature type="region of interest" description="Disordered" evidence="4">
    <location>
        <begin position="248"/>
        <end position="333"/>
    </location>
</feature>
<proteinExistence type="predicted"/>